<keyword evidence="3" id="KW-1185">Reference proteome</keyword>
<dbReference type="EMBL" id="RKQP01000001">
    <property type="protein sequence ID" value="RPE86377.1"/>
    <property type="molecule type" value="Genomic_DNA"/>
</dbReference>
<sequence>MENKRILWLFPLLTQLVLTLFLPFFNSFTLSNLGYIALFATLPAFYFALVCLRYKFHQRNLIQIAFWSGAINFLNTLIFFSILSAIEPLQTQISLWENTIAIIAYALMFALTAIMYSLVILRIFLPKNI</sequence>
<proteinExistence type="predicted"/>
<keyword evidence="1" id="KW-0472">Membrane</keyword>
<keyword evidence="1" id="KW-0812">Transmembrane</keyword>
<evidence type="ECO:0000313" key="2">
    <source>
        <dbReference type="EMBL" id="RPE86377.1"/>
    </source>
</evidence>
<gene>
    <name evidence="2" type="ORF">EDC46_0775</name>
</gene>
<organism evidence="2 3">
    <name type="scientific">Vespertiliibacter pulmonis</name>
    <dbReference type="NCBI Taxonomy" id="1443036"/>
    <lineage>
        <taxon>Bacteria</taxon>
        <taxon>Pseudomonadati</taxon>
        <taxon>Pseudomonadota</taxon>
        <taxon>Gammaproteobacteria</taxon>
        <taxon>Pasteurellales</taxon>
        <taxon>Pasteurellaceae</taxon>
        <taxon>Vespertiliibacter</taxon>
    </lineage>
</organism>
<feature type="transmembrane region" description="Helical" evidence="1">
    <location>
        <begin position="64"/>
        <end position="86"/>
    </location>
</feature>
<dbReference type="RefSeq" id="WP_124210910.1">
    <property type="nucleotide sequence ID" value="NZ_CP016615.1"/>
</dbReference>
<dbReference type="AlphaFoldDB" id="A0A3N4WA09"/>
<evidence type="ECO:0000256" key="1">
    <source>
        <dbReference type="SAM" id="Phobius"/>
    </source>
</evidence>
<feature type="transmembrane region" description="Helical" evidence="1">
    <location>
        <begin position="7"/>
        <end position="26"/>
    </location>
</feature>
<feature type="transmembrane region" description="Helical" evidence="1">
    <location>
        <begin position="32"/>
        <end position="52"/>
    </location>
</feature>
<dbReference type="OrthoDB" id="5678760at2"/>
<keyword evidence="1" id="KW-1133">Transmembrane helix</keyword>
<feature type="transmembrane region" description="Helical" evidence="1">
    <location>
        <begin position="98"/>
        <end position="125"/>
    </location>
</feature>
<name>A0A3N4WA09_9PAST</name>
<reference evidence="2 3" key="1">
    <citation type="submission" date="2018-11" db="EMBL/GenBank/DDBJ databases">
        <title>Genomic Encyclopedia of Type Strains, Phase IV (KMG-IV): sequencing the most valuable type-strain genomes for metagenomic binning, comparative biology and taxonomic classification.</title>
        <authorList>
            <person name="Goeker M."/>
        </authorList>
    </citation>
    <scope>NUCLEOTIDE SEQUENCE [LARGE SCALE GENOMIC DNA]</scope>
    <source>
        <strain evidence="2 3">DSM 27238</strain>
    </source>
</reference>
<comment type="caution">
    <text evidence="2">The sequence shown here is derived from an EMBL/GenBank/DDBJ whole genome shotgun (WGS) entry which is preliminary data.</text>
</comment>
<dbReference type="Proteomes" id="UP000281691">
    <property type="component" value="Unassembled WGS sequence"/>
</dbReference>
<evidence type="ECO:0000313" key="3">
    <source>
        <dbReference type="Proteomes" id="UP000281691"/>
    </source>
</evidence>
<protein>
    <submittedName>
        <fullName evidence="2">Uncharacterized protein</fullName>
    </submittedName>
</protein>
<accession>A0A3N4WA09</accession>